<dbReference type="CDD" id="cd01949">
    <property type="entry name" value="GGDEF"/>
    <property type="match status" value="1"/>
</dbReference>
<organism evidence="9 10">
    <name type="scientific">Thiorhodococcus minor</name>
    <dbReference type="NCBI Taxonomy" id="57489"/>
    <lineage>
        <taxon>Bacteria</taxon>
        <taxon>Pseudomonadati</taxon>
        <taxon>Pseudomonadota</taxon>
        <taxon>Gammaproteobacteria</taxon>
        <taxon>Chromatiales</taxon>
        <taxon>Chromatiaceae</taxon>
        <taxon>Thiorhodococcus</taxon>
    </lineage>
</organism>
<dbReference type="Pfam" id="PF08447">
    <property type="entry name" value="PAS_3"/>
    <property type="match status" value="2"/>
</dbReference>
<dbReference type="InterPro" id="IPR043128">
    <property type="entry name" value="Rev_trsase/Diguanyl_cyclase"/>
</dbReference>
<reference evidence="9 10" key="1">
    <citation type="submission" date="2020-02" db="EMBL/GenBank/DDBJ databases">
        <title>Genome sequences of Thiorhodococcus mannitoliphagus and Thiorhodococcus minor, purple sulfur photosynthetic bacteria in the gammaproteobacterial family, Chromatiaceae.</title>
        <authorList>
            <person name="Aviles F.A."/>
            <person name="Meyer T.E."/>
            <person name="Kyndt J.A."/>
        </authorList>
    </citation>
    <scope>NUCLEOTIDE SEQUENCE [LARGE SCALE GENOMIC DNA]</scope>
    <source>
        <strain evidence="9 10">DSM 11518</strain>
    </source>
</reference>
<dbReference type="PROSITE" id="PS50113">
    <property type="entry name" value="PAC"/>
    <property type="match status" value="2"/>
</dbReference>
<name>A0A6M0K2G1_9GAMM</name>
<feature type="domain" description="PAS" evidence="5">
    <location>
        <begin position="30"/>
        <end position="87"/>
    </location>
</feature>
<sequence>MTSGSKTARPPVAAASAAPSCRDPTAEAIVLALDAQGRIRLINRKGCELLGRPESELVGRDWIHCCQPPSTSPEAIRQALRAALRNRIDGHAYSLSPVITSSGDTRIIAWHNRPQLDATGRAVGMLSTGVEIEARGEKALPQAEHALRLGALLHAGPVLLWAADAAKHCYFFSPAWLSFTGHSLEQARGLGWVEAIHPQDRQHCLSSFHDAFEQRSPLSLECRLRRHDGAYRWIQNMGRPSFDAEERLIGYVGCCVDITPARQARERHLQEEDRRRERLQLILDHAPIGIWMLSPSGTLELVNRTLCDAMGIAEADWLAADHYTDLIPAPFDAEQRASDARAMAASGARVTQERLPFADGRLHDLRVIKLAKRDATGRPVALFGLCMDITEELRDEAARHASKPELHRIADWTYDWEYWTTPDGRFCYMSRSAERFTGYSAAEFHADPGLLDAIVYPEDRRAWQAHLPLHAQTCRQDAVSELELRIVKKDGSVLWVSHRCHPVFGDAGDYQGRRVTVTDIQDRKEAEEHIRNLAYFDALTGLPNRRLLLDRLGQALAASSRSRRYGALLMLDLDHFKALNDTKGHDAGDRLLVEVAQRITHVLRELDTVSRLGGDEYVIMLEELSADVEKAAGEAELVAEKIRGALNAPYQVVAGEPPHHCTPSIGVALFRGHQESIETLLKQADVALYQAKDAGRNRVRFFSPAMQIAIEARLALEHALRRALREEELRLYFQPQIDQHGRYIGAEALVRWHSREQGTLIPPMQFIPLAEETGLILGLGQWVVREACQQLKAWEADPQTRELQLAVNVSARQLQQPDFVAQIRDSLAESGANPARLKLELTESAFLANTQQIDERMKQLRALGVSFSLDDFGTGFSSLSYLKRLPFDQLKIDQAFVRDVTTDPNDAAIVAAILAMSRSLGLEIIAEGVETEAQRDFLLENGCHGFQGYLFGRPAPIEDLAQVW</sequence>
<dbReference type="EC" id="3.1.4.52" evidence="2"/>
<dbReference type="InterPro" id="IPR000014">
    <property type="entry name" value="PAS"/>
</dbReference>
<gene>
    <name evidence="9" type="ORF">G3446_12850</name>
</gene>
<evidence type="ECO:0000259" key="7">
    <source>
        <dbReference type="PROSITE" id="PS50883"/>
    </source>
</evidence>
<dbReference type="PROSITE" id="PS50883">
    <property type="entry name" value="EAL"/>
    <property type="match status" value="1"/>
</dbReference>
<dbReference type="Gene3D" id="3.20.20.450">
    <property type="entry name" value="EAL domain"/>
    <property type="match status" value="1"/>
</dbReference>
<dbReference type="GO" id="GO:0071732">
    <property type="term" value="P:cellular response to nitric oxide"/>
    <property type="evidence" value="ECO:0007669"/>
    <property type="project" value="UniProtKB-ARBA"/>
</dbReference>
<dbReference type="InterPro" id="IPR029787">
    <property type="entry name" value="Nucleotide_cyclase"/>
</dbReference>
<dbReference type="RefSeq" id="WP_164453233.1">
    <property type="nucleotide sequence ID" value="NZ_JAAIJQ010000034.1"/>
</dbReference>
<dbReference type="AlphaFoldDB" id="A0A6M0K2G1"/>
<dbReference type="PANTHER" id="PTHR44757:SF2">
    <property type="entry name" value="BIOFILM ARCHITECTURE MAINTENANCE PROTEIN MBAA"/>
    <property type="match status" value="1"/>
</dbReference>
<dbReference type="SUPFAM" id="SSF141868">
    <property type="entry name" value="EAL domain-like"/>
    <property type="match status" value="1"/>
</dbReference>
<dbReference type="FunFam" id="3.30.450.20:FF:000099">
    <property type="entry name" value="Sensory box sensor histidine kinase"/>
    <property type="match status" value="1"/>
</dbReference>
<keyword evidence="10" id="KW-1185">Reference proteome</keyword>
<dbReference type="Proteomes" id="UP000483379">
    <property type="component" value="Unassembled WGS sequence"/>
</dbReference>
<dbReference type="PANTHER" id="PTHR44757">
    <property type="entry name" value="DIGUANYLATE CYCLASE DGCP"/>
    <property type="match status" value="1"/>
</dbReference>
<feature type="domain" description="PAC" evidence="6">
    <location>
        <begin position="480"/>
        <end position="532"/>
    </location>
</feature>
<dbReference type="SMART" id="SM00267">
    <property type="entry name" value="GGDEF"/>
    <property type="match status" value="1"/>
</dbReference>
<dbReference type="InterPro" id="IPR000160">
    <property type="entry name" value="GGDEF_dom"/>
</dbReference>
<dbReference type="Pfam" id="PF00990">
    <property type="entry name" value="GGDEF"/>
    <property type="match status" value="1"/>
</dbReference>
<accession>A0A6M0K2G1</accession>
<evidence type="ECO:0000259" key="5">
    <source>
        <dbReference type="PROSITE" id="PS50112"/>
    </source>
</evidence>
<comment type="caution">
    <text evidence="9">The sequence shown here is derived from an EMBL/GenBank/DDBJ whole genome shotgun (WGS) entry which is preliminary data.</text>
</comment>
<dbReference type="InterPro" id="IPR052155">
    <property type="entry name" value="Biofilm_reg_signaling"/>
</dbReference>
<dbReference type="EMBL" id="JAAIJQ010000034">
    <property type="protein sequence ID" value="NEV62767.1"/>
    <property type="molecule type" value="Genomic_DNA"/>
</dbReference>
<dbReference type="NCBIfam" id="TIGR00254">
    <property type="entry name" value="GGDEF"/>
    <property type="match status" value="1"/>
</dbReference>
<dbReference type="InterPro" id="IPR000700">
    <property type="entry name" value="PAS-assoc_C"/>
</dbReference>
<dbReference type="GO" id="GO:0071111">
    <property type="term" value="F:cyclic-guanylate-specific phosphodiesterase activity"/>
    <property type="evidence" value="ECO:0007669"/>
    <property type="project" value="UniProtKB-EC"/>
</dbReference>
<evidence type="ECO:0000256" key="4">
    <source>
        <dbReference type="ARBA" id="ARBA00051114"/>
    </source>
</evidence>
<keyword evidence="3" id="KW-0973">c-di-GMP</keyword>
<evidence type="ECO:0000256" key="2">
    <source>
        <dbReference type="ARBA" id="ARBA00012282"/>
    </source>
</evidence>
<dbReference type="PROSITE" id="PS50887">
    <property type="entry name" value="GGDEF"/>
    <property type="match status" value="1"/>
</dbReference>
<evidence type="ECO:0000313" key="10">
    <source>
        <dbReference type="Proteomes" id="UP000483379"/>
    </source>
</evidence>
<dbReference type="SUPFAM" id="SSF55073">
    <property type="entry name" value="Nucleotide cyclase"/>
    <property type="match status" value="1"/>
</dbReference>
<comment type="catalytic activity">
    <reaction evidence="4">
        <text>3',3'-c-di-GMP + H2O = 5'-phosphoguanylyl(3'-&gt;5')guanosine + H(+)</text>
        <dbReference type="Rhea" id="RHEA:24902"/>
        <dbReference type="ChEBI" id="CHEBI:15377"/>
        <dbReference type="ChEBI" id="CHEBI:15378"/>
        <dbReference type="ChEBI" id="CHEBI:58754"/>
        <dbReference type="ChEBI" id="CHEBI:58805"/>
        <dbReference type="EC" id="3.1.4.52"/>
    </reaction>
    <physiologicalReaction direction="left-to-right" evidence="4">
        <dbReference type="Rhea" id="RHEA:24903"/>
    </physiologicalReaction>
</comment>
<feature type="domain" description="PAC" evidence="6">
    <location>
        <begin position="218"/>
        <end position="270"/>
    </location>
</feature>
<proteinExistence type="predicted"/>
<dbReference type="SMART" id="SM00052">
    <property type="entry name" value="EAL"/>
    <property type="match status" value="1"/>
</dbReference>
<dbReference type="Pfam" id="PF08448">
    <property type="entry name" value="PAS_4"/>
    <property type="match status" value="2"/>
</dbReference>
<evidence type="ECO:0000256" key="3">
    <source>
        <dbReference type="ARBA" id="ARBA00022636"/>
    </source>
</evidence>
<evidence type="ECO:0000259" key="6">
    <source>
        <dbReference type="PROSITE" id="PS50113"/>
    </source>
</evidence>
<dbReference type="InterPro" id="IPR001610">
    <property type="entry name" value="PAC"/>
</dbReference>
<dbReference type="SMART" id="SM00091">
    <property type="entry name" value="PAS"/>
    <property type="match status" value="4"/>
</dbReference>
<comment type="cofactor">
    <cofactor evidence="1">
        <name>Mg(2+)</name>
        <dbReference type="ChEBI" id="CHEBI:18420"/>
    </cofactor>
</comment>
<dbReference type="SMART" id="SM00086">
    <property type="entry name" value="PAC"/>
    <property type="match status" value="2"/>
</dbReference>
<dbReference type="Pfam" id="PF00563">
    <property type="entry name" value="EAL"/>
    <property type="match status" value="1"/>
</dbReference>
<dbReference type="NCBIfam" id="TIGR00229">
    <property type="entry name" value="sensory_box"/>
    <property type="match status" value="4"/>
</dbReference>
<dbReference type="InterPro" id="IPR013656">
    <property type="entry name" value="PAS_4"/>
</dbReference>
<dbReference type="Gene3D" id="3.30.70.270">
    <property type="match status" value="1"/>
</dbReference>
<feature type="domain" description="EAL" evidence="7">
    <location>
        <begin position="713"/>
        <end position="964"/>
    </location>
</feature>
<dbReference type="InterPro" id="IPR035919">
    <property type="entry name" value="EAL_sf"/>
</dbReference>
<feature type="domain" description="GGDEF" evidence="8">
    <location>
        <begin position="564"/>
        <end position="704"/>
    </location>
</feature>
<dbReference type="PROSITE" id="PS50112">
    <property type="entry name" value="PAS"/>
    <property type="match status" value="1"/>
</dbReference>
<dbReference type="FunFam" id="3.20.20.450:FF:000001">
    <property type="entry name" value="Cyclic di-GMP phosphodiesterase yahA"/>
    <property type="match status" value="1"/>
</dbReference>
<dbReference type="FunFam" id="3.30.70.270:FF:000001">
    <property type="entry name" value="Diguanylate cyclase domain protein"/>
    <property type="match status" value="1"/>
</dbReference>
<dbReference type="SUPFAM" id="SSF55785">
    <property type="entry name" value="PYP-like sensor domain (PAS domain)"/>
    <property type="match status" value="4"/>
</dbReference>
<evidence type="ECO:0000313" key="9">
    <source>
        <dbReference type="EMBL" id="NEV62767.1"/>
    </source>
</evidence>
<dbReference type="InterPro" id="IPR001633">
    <property type="entry name" value="EAL_dom"/>
</dbReference>
<dbReference type="CDD" id="cd01948">
    <property type="entry name" value="EAL"/>
    <property type="match status" value="1"/>
</dbReference>
<protein>
    <recommendedName>
        <fullName evidence="2">cyclic-guanylate-specific phosphodiesterase</fullName>
        <ecNumber evidence="2">3.1.4.52</ecNumber>
    </recommendedName>
</protein>
<dbReference type="InterPro" id="IPR013655">
    <property type="entry name" value="PAS_fold_3"/>
</dbReference>
<evidence type="ECO:0000256" key="1">
    <source>
        <dbReference type="ARBA" id="ARBA00001946"/>
    </source>
</evidence>
<evidence type="ECO:0000259" key="8">
    <source>
        <dbReference type="PROSITE" id="PS50887"/>
    </source>
</evidence>
<dbReference type="CDD" id="cd00130">
    <property type="entry name" value="PAS"/>
    <property type="match status" value="3"/>
</dbReference>
<dbReference type="Gene3D" id="3.30.450.20">
    <property type="entry name" value="PAS domain"/>
    <property type="match status" value="4"/>
</dbReference>
<dbReference type="InterPro" id="IPR035965">
    <property type="entry name" value="PAS-like_dom_sf"/>
</dbReference>